<dbReference type="FunFam" id="2.60.40.10:FF:000139">
    <property type="entry name" value="Protein kinase AMP-activated non-catalytic subunit beta 1"/>
    <property type="match status" value="1"/>
</dbReference>
<dbReference type="GO" id="GO:0031588">
    <property type="term" value="C:nucleotide-activated protein kinase complex"/>
    <property type="evidence" value="ECO:0007669"/>
    <property type="project" value="TreeGrafter"/>
</dbReference>
<evidence type="ECO:0000256" key="5">
    <source>
        <dbReference type="ARBA" id="ARBA00023098"/>
    </source>
</evidence>
<dbReference type="GO" id="GO:0006631">
    <property type="term" value="P:fatty acid metabolic process"/>
    <property type="evidence" value="ECO:0007669"/>
    <property type="project" value="UniProtKB-KW"/>
</dbReference>
<dbReference type="OMA" id="CRSTQDF"/>
<dbReference type="Pfam" id="PF04739">
    <property type="entry name" value="AMPKBI"/>
    <property type="match status" value="1"/>
</dbReference>
<keyword evidence="4" id="KW-0276">Fatty acid metabolism</keyword>
<evidence type="ECO:0000259" key="9">
    <source>
        <dbReference type="SMART" id="SM01010"/>
    </source>
</evidence>
<dbReference type="InterPro" id="IPR050827">
    <property type="entry name" value="CRP1_MDG1_kinase"/>
</dbReference>
<keyword evidence="2" id="KW-0444">Lipid biosynthesis</keyword>
<dbReference type="InterPro" id="IPR014756">
    <property type="entry name" value="Ig_E-set"/>
</dbReference>
<dbReference type="WBParaSite" id="TCLT_0000098301-mRNA-1">
    <property type="protein sequence ID" value="TCLT_0000098301-mRNA-1"/>
    <property type="gene ID" value="TCLT_0000098301"/>
</dbReference>
<dbReference type="GO" id="GO:0007165">
    <property type="term" value="P:signal transduction"/>
    <property type="evidence" value="ECO:0007669"/>
    <property type="project" value="TreeGrafter"/>
</dbReference>
<organism evidence="12">
    <name type="scientific">Thelazia callipaeda</name>
    <name type="common">Oriental eyeworm</name>
    <name type="synonym">Parasitic nematode</name>
    <dbReference type="NCBI Taxonomy" id="103827"/>
    <lineage>
        <taxon>Eukaryota</taxon>
        <taxon>Metazoa</taxon>
        <taxon>Ecdysozoa</taxon>
        <taxon>Nematoda</taxon>
        <taxon>Chromadorea</taxon>
        <taxon>Rhabditida</taxon>
        <taxon>Spirurina</taxon>
        <taxon>Spiruromorpha</taxon>
        <taxon>Thelazioidea</taxon>
        <taxon>Thelaziidae</taxon>
        <taxon>Thelazia</taxon>
    </lineage>
</organism>
<name>A0A0N5CLJ6_THECL</name>
<reference evidence="10 11" key="2">
    <citation type="submission" date="2018-11" db="EMBL/GenBank/DDBJ databases">
        <authorList>
            <consortium name="Pathogen Informatics"/>
        </authorList>
    </citation>
    <scope>NUCLEOTIDE SEQUENCE [LARGE SCALE GENOMIC DNA]</scope>
</reference>
<evidence type="ECO:0000256" key="4">
    <source>
        <dbReference type="ARBA" id="ARBA00022832"/>
    </source>
</evidence>
<evidence type="ECO:0000313" key="11">
    <source>
        <dbReference type="Proteomes" id="UP000276776"/>
    </source>
</evidence>
<dbReference type="Proteomes" id="UP000276776">
    <property type="component" value="Unassembled WGS sequence"/>
</dbReference>
<evidence type="ECO:0000256" key="8">
    <source>
        <dbReference type="SAM" id="MobiDB-lite"/>
    </source>
</evidence>
<dbReference type="EMBL" id="UYYF01000098">
    <property type="protein sequence ID" value="VDM96181.1"/>
    <property type="molecule type" value="Genomic_DNA"/>
</dbReference>
<keyword evidence="5" id="KW-0443">Lipid metabolism</keyword>
<sequence length="566" mass="63510">MGNNQGGLHKRDRTDGQQRIRNWTAAGGSGGSGNGASVQVINSGTAEDGCPVQVKIAKSEGSGSTPSIQFSEANEYPVVFKWQGGSQAGGVYIAGSWDGWKKKIPLCRSTQDFSTIINLNPGMHEYKFYIDGKWVIDENATKTENKFGSQNNVIAIDEADFEVFDALSRDLASSNAGEVMRKVNATGTLPSSHDTPNEREIEKLKNFTQDIPDRREFEKALNPPVLPPHLLQANTPMQCDPNVLPEPNHVMLNHLYALSIKDGVMVLSATHRYQGDIVLFLAMEPKWTFDRTWYGADLSNGWTAIVSECGYICTIQCRKKKSRDEWVLSVSPESHCSYSLFVDVALSVGAFHFKVHCDLWHSSSVVLQEEIQSGFRVDVTFKLRIIETLSAQDLSGKTPYRDFEIKCKGRSWFVDATYLASIGGKLFTEWNELRLKGAKEHIVDGISTYELDCLIDATVKYRQIIVTRINYDVLAGVSFRYNIGSVLRAVESFLMDAEWIHPIRRLEYAVCYKLARLGDFIRRKLISSNTVFESLHEYLAENGETLDQMHPDVLVSLNIHPDHILH</sequence>
<dbReference type="Pfam" id="PF16561">
    <property type="entry name" value="AMPK1_CBM"/>
    <property type="match status" value="1"/>
</dbReference>
<dbReference type="SUPFAM" id="SSF81296">
    <property type="entry name" value="E set domains"/>
    <property type="match status" value="1"/>
</dbReference>
<gene>
    <name evidence="10" type="ORF">TCLT_LOCUS984</name>
</gene>
<evidence type="ECO:0000256" key="6">
    <source>
        <dbReference type="ARBA" id="ARBA00025180"/>
    </source>
</evidence>
<dbReference type="SUPFAM" id="SSF160219">
    <property type="entry name" value="AMPKBI-like"/>
    <property type="match status" value="1"/>
</dbReference>
<dbReference type="InterPro" id="IPR037256">
    <property type="entry name" value="ASC_dom_sf"/>
</dbReference>
<dbReference type="SMART" id="SM01010">
    <property type="entry name" value="AMPKBI"/>
    <property type="match status" value="1"/>
</dbReference>
<dbReference type="GO" id="GO:0019901">
    <property type="term" value="F:protein kinase binding"/>
    <property type="evidence" value="ECO:0007669"/>
    <property type="project" value="TreeGrafter"/>
</dbReference>
<keyword evidence="3" id="KW-0597">Phosphoprotein</keyword>
<dbReference type="InterPro" id="IPR032640">
    <property type="entry name" value="AMPK1_CBM"/>
</dbReference>
<evidence type="ECO:0000313" key="10">
    <source>
        <dbReference type="EMBL" id="VDM96181.1"/>
    </source>
</evidence>
<dbReference type="InterPro" id="IPR013783">
    <property type="entry name" value="Ig-like_fold"/>
</dbReference>
<dbReference type="InterPro" id="IPR006828">
    <property type="entry name" value="ASC_dom"/>
</dbReference>
<evidence type="ECO:0000256" key="3">
    <source>
        <dbReference type="ARBA" id="ARBA00022553"/>
    </source>
</evidence>
<feature type="domain" description="Association with the SNF1 complex (ASC)" evidence="9">
    <location>
        <begin position="200"/>
        <end position="277"/>
    </location>
</feature>
<dbReference type="AlphaFoldDB" id="A0A0N5CLJ6"/>
<reference evidence="12" key="1">
    <citation type="submission" date="2017-02" db="UniProtKB">
        <authorList>
            <consortium name="WormBaseParasite"/>
        </authorList>
    </citation>
    <scope>IDENTIFICATION</scope>
</reference>
<keyword evidence="11" id="KW-1185">Reference proteome</keyword>
<evidence type="ECO:0000313" key="12">
    <source>
        <dbReference type="WBParaSite" id="TCLT_0000098301-mRNA-1"/>
    </source>
</evidence>
<dbReference type="Gene3D" id="6.20.250.60">
    <property type="match status" value="1"/>
</dbReference>
<feature type="region of interest" description="Disordered" evidence="8">
    <location>
        <begin position="23"/>
        <end position="42"/>
    </location>
</feature>
<comment type="function">
    <text evidence="6">Non-catalytic subunit of AMP-activated protein kinase (AMPK), an energy sensor protein kinase that plays a key role in regulating cellular energy metabolism. In response to reduction of intracellular ATP levels, AMPK activates energy-producing pathways and inhibits energy-consuming processes: inhibits protein, carbohydrate and lipid biosynthesis, as well as cell growth and proliferation. AMPK acts via direct phosphorylation of metabolic enzymes, and by longer-term effects via phosphorylation of transcription regulators. Also acts as a regulator of cellular polarity by remodeling the actin cytoskeleton; probably by indirectly activating myosin. Beta non-catalytic subunit acts as a scaffold on which the AMPK complex assembles, via its C-terminus that bridges alpha (PRKAA1 or PRKAA2) and gamma subunits (PRKAG1, PRKAG2 or PRKAG3).</text>
</comment>
<proteinExistence type="inferred from homology"/>
<dbReference type="GO" id="GO:0005737">
    <property type="term" value="C:cytoplasm"/>
    <property type="evidence" value="ECO:0007669"/>
    <property type="project" value="TreeGrafter"/>
</dbReference>
<dbReference type="PANTHER" id="PTHR10343:SF84">
    <property type="entry name" value="5'-AMP-ACTIVATED PROTEIN KINASE SUBUNIT BETA-1"/>
    <property type="match status" value="1"/>
</dbReference>
<dbReference type="STRING" id="103827.A0A0N5CLJ6"/>
<dbReference type="CDD" id="cd02859">
    <property type="entry name" value="E_set_AMPKbeta_like_N"/>
    <property type="match status" value="1"/>
</dbReference>
<dbReference type="PANTHER" id="PTHR10343">
    <property type="entry name" value="5'-AMP-ACTIVATED PROTEIN KINASE , BETA SUBUNIT"/>
    <property type="match status" value="1"/>
</dbReference>
<dbReference type="OrthoDB" id="531008at2759"/>
<dbReference type="Gene3D" id="2.60.40.10">
    <property type="entry name" value="Immunoglobulins"/>
    <property type="match status" value="1"/>
</dbReference>
<protein>
    <recommendedName>
        <fullName evidence="7">5'-AMP-activated protein kinase subunit beta-1</fullName>
    </recommendedName>
</protein>
<comment type="similarity">
    <text evidence="1">Belongs to the 5'-AMP-activated protein kinase beta subunit family.</text>
</comment>
<accession>A0A0N5CLJ6</accession>
<evidence type="ECO:0000256" key="7">
    <source>
        <dbReference type="ARBA" id="ARBA00040010"/>
    </source>
</evidence>
<evidence type="ECO:0000256" key="2">
    <source>
        <dbReference type="ARBA" id="ARBA00022516"/>
    </source>
</evidence>
<dbReference type="GO" id="GO:0005634">
    <property type="term" value="C:nucleus"/>
    <property type="evidence" value="ECO:0007669"/>
    <property type="project" value="TreeGrafter"/>
</dbReference>
<evidence type="ECO:0000256" key="1">
    <source>
        <dbReference type="ARBA" id="ARBA00010926"/>
    </source>
</evidence>